<organism evidence="1 2">
    <name type="scientific">Kribbella lupini</name>
    <dbReference type="NCBI Taxonomy" id="291602"/>
    <lineage>
        <taxon>Bacteria</taxon>
        <taxon>Bacillati</taxon>
        <taxon>Actinomycetota</taxon>
        <taxon>Actinomycetes</taxon>
        <taxon>Propionibacteriales</taxon>
        <taxon>Kribbellaceae</taxon>
        <taxon>Kribbella</taxon>
    </lineage>
</organism>
<gene>
    <name evidence="1" type="ORF">GCM10009741_19890</name>
</gene>
<evidence type="ECO:0000313" key="1">
    <source>
        <dbReference type="EMBL" id="GAA1519603.1"/>
    </source>
</evidence>
<name>A0ABP4LAE5_9ACTN</name>
<keyword evidence="2" id="KW-1185">Reference proteome</keyword>
<dbReference type="InterPro" id="IPR036271">
    <property type="entry name" value="Tet_transcr_reg_TetR-rel_C_sf"/>
</dbReference>
<accession>A0ABP4LAE5</accession>
<dbReference type="SUPFAM" id="SSF48498">
    <property type="entry name" value="Tetracyclin repressor-like, C-terminal domain"/>
    <property type="match status" value="1"/>
</dbReference>
<reference evidence="2" key="1">
    <citation type="journal article" date="2019" name="Int. J. Syst. Evol. Microbiol.">
        <title>The Global Catalogue of Microorganisms (GCM) 10K type strain sequencing project: providing services to taxonomists for standard genome sequencing and annotation.</title>
        <authorList>
            <consortium name="The Broad Institute Genomics Platform"/>
            <consortium name="The Broad Institute Genome Sequencing Center for Infectious Disease"/>
            <person name="Wu L."/>
            <person name="Ma J."/>
        </authorList>
    </citation>
    <scope>NUCLEOTIDE SEQUENCE [LARGE SCALE GENOMIC DNA]</scope>
    <source>
        <strain evidence="2">JCM 14303</strain>
    </source>
</reference>
<evidence type="ECO:0000313" key="2">
    <source>
        <dbReference type="Proteomes" id="UP001500363"/>
    </source>
</evidence>
<dbReference type="Proteomes" id="UP001500363">
    <property type="component" value="Unassembled WGS sequence"/>
</dbReference>
<evidence type="ECO:0008006" key="3">
    <source>
        <dbReference type="Google" id="ProtNLM"/>
    </source>
</evidence>
<dbReference type="EMBL" id="BAAANC010000001">
    <property type="protein sequence ID" value="GAA1519603.1"/>
    <property type="molecule type" value="Genomic_DNA"/>
</dbReference>
<dbReference type="RefSeq" id="WP_344172265.1">
    <property type="nucleotide sequence ID" value="NZ_BAAANC010000001.1"/>
</dbReference>
<sequence length="58" mass="6261">MIIHSLIGGSSLDVAVELVFGPIYHRWILRTHPFDEPYADALTGLAVRALSGLAAEAE</sequence>
<proteinExistence type="predicted"/>
<comment type="caution">
    <text evidence="1">The sequence shown here is derived from an EMBL/GenBank/DDBJ whole genome shotgun (WGS) entry which is preliminary data.</text>
</comment>
<dbReference type="Gene3D" id="1.10.357.10">
    <property type="entry name" value="Tetracycline Repressor, domain 2"/>
    <property type="match status" value="1"/>
</dbReference>
<protein>
    <recommendedName>
        <fullName evidence="3">Tetracyclin repressor-like C-terminal domain-containing protein</fullName>
    </recommendedName>
</protein>